<reference evidence="2 5" key="2">
    <citation type="submission" date="2021-01" db="EMBL/GenBank/DDBJ databases">
        <title>Whole genome shotgun sequence of Actinoplanes lobatus NBRC 12513.</title>
        <authorList>
            <person name="Komaki H."/>
            <person name="Tamura T."/>
        </authorList>
    </citation>
    <scope>NUCLEOTIDE SEQUENCE [LARGE SCALE GENOMIC DNA]</scope>
    <source>
        <strain evidence="2 5">NBRC 12513</strain>
    </source>
</reference>
<evidence type="ECO:0000313" key="3">
    <source>
        <dbReference type="EMBL" id="MBB4747691.1"/>
    </source>
</evidence>
<dbReference type="Pfam" id="PF00092">
    <property type="entry name" value="VWA"/>
    <property type="match status" value="1"/>
</dbReference>
<reference evidence="3 4" key="1">
    <citation type="submission" date="2020-08" db="EMBL/GenBank/DDBJ databases">
        <title>Sequencing the genomes of 1000 actinobacteria strains.</title>
        <authorList>
            <person name="Klenk H.-P."/>
        </authorList>
    </citation>
    <scope>NUCLEOTIDE SEQUENCE [LARGE SCALE GENOMIC DNA]</scope>
    <source>
        <strain evidence="3 4">DSM 43150</strain>
    </source>
</reference>
<gene>
    <name evidence="2" type="ORF">Alo02nite_26420</name>
    <name evidence="3" type="ORF">BJ964_001852</name>
</gene>
<dbReference type="PROSITE" id="PS50234">
    <property type="entry name" value="VWFA"/>
    <property type="match status" value="1"/>
</dbReference>
<dbReference type="SUPFAM" id="SSF53300">
    <property type="entry name" value="vWA-like"/>
    <property type="match status" value="1"/>
</dbReference>
<proteinExistence type="predicted"/>
<comment type="caution">
    <text evidence="3">The sequence shown here is derived from an EMBL/GenBank/DDBJ whole genome shotgun (WGS) entry which is preliminary data.</text>
</comment>
<dbReference type="InterPro" id="IPR050934">
    <property type="entry name" value="ITIH"/>
</dbReference>
<dbReference type="InterPro" id="IPR036465">
    <property type="entry name" value="vWFA_dom_sf"/>
</dbReference>
<evidence type="ECO:0000259" key="1">
    <source>
        <dbReference type="PROSITE" id="PS50234"/>
    </source>
</evidence>
<dbReference type="Gene3D" id="3.40.50.410">
    <property type="entry name" value="von Willebrand factor, type A domain"/>
    <property type="match status" value="1"/>
</dbReference>
<feature type="domain" description="VWFA" evidence="1">
    <location>
        <begin position="16"/>
        <end position="201"/>
    </location>
</feature>
<dbReference type="InterPro" id="IPR011392">
    <property type="entry name" value="Tellurite-R_TerY"/>
</dbReference>
<dbReference type="Proteomes" id="UP000590511">
    <property type="component" value="Unassembled WGS sequence"/>
</dbReference>
<dbReference type="SMART" id="SM00327">
    <property type="entry name" value="VWA"/>
    <property type="match status" value="1"/>
</dbReference>
<organism evidence="3 4">
    <name type="scientific">Actinoplanes lobatus</name>
    <dbReference type="NCBI Taxonomy" id="113568"/>
    <lineage>
        <taxon>Bacteria</taxon>
        <taxon>Bacillati</taxon>
        <taxon>Actinomycetota</taxon>
        <taxon>Actinomycetes</taxon>
        <taxon>Micromonosporales</taxon>
        <taxon>Micromonosporaceae</taxon>
        <taxon>Actinoplanes</taxon>
    </lineage>
</organism>
<dbReference type="PANTHER" id="PTHR10338">
    <property type="entry name" value="INTER-ALPHA-TRYPSIN INHIBITOR HEAVY CHAIN FAMILY MEMBER"/>
    <property type="match status" value="1"/>
</dbReference>
<dbReference type="AlphaFoldDB" id="A0A7W7MEX6"/>
<accession>A0A7W7MEX6</accession>
<sequence length="232" mass="25087">MFEPRINEENPEPRVACVLLLDVSASMSGDRINELNEGLRLFATDIKEDRLARKRTEILVVTFGGTSQVAAPFEEAQHFVAPHLTASGGTPVASAIQLGLSEINQQKQAYKNAGVEYYRPWMIVMSDGAPTDYPAELQAAVDELRSEQQRRAVTVFPIGVGGDADLNFLSSLSTERPAVSLRSVTSFSDFFKWLSASMSQVSMSDTQVAGDQSLATSSAQVALPSPSGWATV</sequence>
<dbReference type="RefSeq" id="WP_188120297.1">
    <property type="nucleotide sequence ID" value="NZ_BOMP01000035.1"/>
</dbReference>
<protein>
    <submittedName>
        <fullName evidence="3">Uncharacterized protein YegL</fullName>
    </submittedName>
</protein>
<keyword evidence="5" id="KW-1185">Reference proteome</keyword>
<dbReference type="EMBL" id="BOMP01000035">
    <property type="protein sequence ID" value="GIE39744.1"/>
    <property type="molecule type" value="Genomic_DNA"/>
</dbReference>
<name>A0A7W7MEX6_9ACTN</name>
<evidence type="ECO:0000313" key="5">
    <source>
        <dbReference type="Proteomes" id="UP000631312"/>
    </source>
</evidence>
<evidence type="ECO:0000313" key="4">
    <source>
        <dbReference type="Proteomes" id="UP000590511"/>
    </source>
</evidence>
<dbReference type="PIRSF" id="PIRSF020634">
    <property type="entry name" value="TerY_vWA"/>
    <property type="match status" value="1"/>
</dbReference>
<dbReference type="PANTHER" id="PTHR10338:SF108">
    <property type="entry name" value="INTER-ALPHA-TRYPSIN INHIBITOR HEAVY CHAIN H4-LIKE PROTEIN"/>
    <property type="match status" value="1"/>
</dbReference>
<dbReference type="Proteomes" id="UP000631312">
    <property type="component" value="Unassembled WGS sequence"/>
</dbReference>
<dbReference type="InterPro" id="IPR002035">
    <property type="entry name" value="VWF_A"/>
</dbReference>
<dbReference type="EMBL" id="JACHNC010000001">
    <property type="protein sequence ID" value="MBB4747691.1"/>
    <property type="molecule type" value="Genomic_DNA"/>
</dbReference>
<evidence type="ECO:0000313" key="2">
    <source>
        <dbReference type="EMBL" id="GIE39744.1"/>
    </source>
</evidence>